<dbReference type="OrthoDB" id="10190554at2759"/>
<evidence type="ECO:0000313" key="2">
    <source>
        <dbReference type="EMBL" id="CAF0745922.1"/>
    </source>
</evidence>
<evidence type="ECO:0000256" key="1">
    <source>
        <dbReference type="SAM" id="MobiDB-lite"/>
    </source>
</evidence>
<comment type="caution">
    <text evidence="2">The sequence shown here is derived from an EMBL/GenBank/DDBJ whole genome shotgun (WGS) entry which is preliminary data.</text>
</comment>
<dbReference type="Proteomes" id="UP000663879">
    <property type="component" value="Unassembled WGS sequence"/>
</dbReference>
<evidence type="ECO:0000313" key="3">
    <source>
        <dbReference type="Proteomes" id="UP000663879"/>
    </source>
</evidence>
<name>A0A813NXD5_9BILA</name>
<feature type="compositionally biased region" description="Polar residues" evidence="1">
    <location>
        <begin position="1"/>
        <end position="26"/>
    </location>
</feature>
<keyword evidence="3" id="KW-1185">Reference proteome</keyword>
<protein>
    <submittedName>
        <fullName evidence="2">Uncharacterized protein</fullName>
    </submittedName>
</protein>
<organism evidence="2 3">
    <name type="scientific">Brachionus calyciflorus</name>
    <dbReference type="NCBI Taxonomy" id="104777"/>
    <lineage>
        <taxon>Eukaryota</taxon>
        <taxon>Metazoa</taxon>
        <taxon>Spiralia</taxon>
        <taxon>Gnathifera</taxon>
        <taxon>Rotifera</taxon>
        <taxon>Eurotatoria</taxon>
        <taxon>Monogononta</taxon>
        <taxon>Pseudotrocha</taxon>
        <taxon>Ploima</taxon>
        <taxon>Brachionidae</taxon>
        <taxon>Brachionus</taxon>
    </lineage>
</organism>
<feature type="compositionally biased region" description="Basic residues" evidence="1">
    <location>
        <begin position="32"/>
        <end position="41"/>
    </location>
</feature>
<gene>
    <name evidence="2" type="ORF">OXX778_LOCUS3647</name>
</gene>
<reference evidence="2" key="1">
    <citation type="submission" date="2021-02" db="EMBL/GenBank/DDBJ databases">
        <authorList>
            <person name="Nowell W R."/>
        </authorList>
    </citation>
    <scope>NUCLEOTIDE SEQUENCE</scope>
    <source>
        <strain evidence="2">Ploen Becks lab</strain>
    </source>
</reference>
<dbReference type="AlphaFoldDB" id="A0A813NXD5"/>
<sequence length="68" mass="7674">MSDPLSTESILENPSNQTLDDVNQDWSDVLKPKKGASKKNLKSLQHQPSDLVSDEEEKGIEEETIFIF</sequence>
<feature type="compositionally biased region" description="Acidic residues" evidence="1">
    <location>
        <begin position="52"/>
        <end position="68"/>
    </location>
</feature>
<accession>A0A813NXD5</accession>
<proteinExistence type="predicted"/>
<dbReference type="EMBL" id="CAJNOC010000329">
    <property type="protein sequence ID" value="CAF0745922.1"/>
    <property type="molecule type" value="Genomic_DNA"/>
</dbReference>
<feature type="region of interest" description="Disordered" evidence="1">
    <location>
        <begin position="1"/>
        <end position="68"/>
    </location>
</feature>